<protein>
    <submittedName>
        <fullName evidence="2">Uncharacterized protein</fullName>
    </submittedName>
</protein>
<dbReference type="AlphaFoldDB" id="A0A840PC03"/>
<accession>A0A840PC03</accession>
<reference evidence="2 3" key="1">
    <citation type="submission" date="2020-08" db="EMBL/GenBank/DDBJ databases">
        <title>Genomic Encyclopedia of Type Strains, Phase IV (KMG-IV): sequencing the most valuable type-strain genomes for metagenomic binning, comparative biology and taxonomic classification.</title>
        <authorList>
            <person name="Goeker M."/>
        </authorList>
    </citation>
    <scope>NUCLEOTIDE SEQUENCE [LARGE SCALE GENOMIC DNA]</scope>
    <source>
        <strain evidence="2 3">DSM 45615</strain>
    </source>
</reference>
<evidence type="ECO:0000313" key="2">
    <source>
        <dbReference type="EMBL" id="MBB5133545.1"/>
    </source>
</evidence>
<feature type="region of interest" description="Disordered" evidence="1">
    <location>
        <begin position="85"/>
        <end position="105"/>
    </location>
</feature>
<sequence>MIRRGEPSVAASGQWRGDDGMRLPSGEVHAWYPGTNQTLCGLALSRSGLLRFHHVRWPDVFPESGGAAEEVGRVCPRCVAASGRRSHRGWSGTWTRTSPRRPRHR</sequence>
<feature type="region of interest" description="Disordered" evidence="1">
    <location>
        <begin position="1"/>
        <end position="21"/>
    </location>
</feature>
<evidence type="ECO:0000256" key="1">
    <source>
        <dbReference type="SAM" id="MobiDB-lite"/>
    </source>
</evidence>
<dbReference type="Proteomes" id="UP000578449">
    <property type="component" value="Unassembled WGS sequence"/>
</dbReference>
<gene>
    <name evidence="2" type="ORF">HNP84_003271</name>
</gene>
<comment type="caution">
    <text evidence="2">The sequence shown here is derived from an EMBL/GenBank/DDBJ whole genome shotgun (WGS) entry which is preliminary data.</text>
</comment>
<name>A0A840PC03_9ACTN</name>
<organism evidence="2 3">
    <name type="scientific">Thermocatellispora tengchongensis</name>
    <dbReference type="NCBI Taxonomy" id="1073253"/>
    <lineage>
        <taxon>Bacteria</taxon>
        <taxon>Bacillati</taxon>
        <taxon>Actinomycetota</taxon>
        <taxon>Actinomycetes</taxon>
        <taxon>Streptosporangiales</taxon>
        <taxon>Streptosporangiaceae</taxon>
        <taxon>Thermocatellispora</taxon>
    </lineage>
</organism>
<proteinExistence type="predicted"/>
<dbReference type="EMBL" id="JACHGN010000006">
    <property type="protein sequence ID" value="MBB5133545.1"/>
    <property type="molecule type" value="Genomic_DNA"/>
</dbReference>
<dbReference type="RefSeq" id="WP_185050496.1">
    <property type="nucleotide sequence ID" value="NZ_BAABIX010000001.1"/>
</dbReference>
<keyword evidence="3" id="KW-1185">Reference proteome</keyword>
<evidence type="ECO:0000313" key="3">
    <source>
        <dbReference type="Proteomes" id="UP000578449"/>
    </source>
</evidence>